<keyword evidence="2" id="KW-0472">Membrane</keyword>
<dbReference type="EMBL" id="QURR01000007">
    <property type="protein sequence ID" value="RGE45670.1"/>
    <property type="molecule type" value="Genomic_DNA"/>
</dbReference>
<organism evidence="4 5">
    <name type="scientific">Comamonas testosteroni</name>
    <name type="common">Pseudomonas testosteroni</name>
    <dbReference type="NCBI Taxonomy" id="285"/>
    <lineage>
        <taxon>Bacteria</taxon>
        <taxon>Pseudomonadati</taxon>
        <taxon>Pseudomonadota</taxon>
        <taxon>Betaproteobacteria</taxon>
        <taxon>Burkholderiales</taxon>
        <taxon>Comamonadaceae</taxon>
        <taxon>Comamonas</taxon>
    </lineage>
</organism>
<feature type="domain" description="HAMP" evidence="3">
    <location>
        <begin position="289"/>
        <end position="341"/>
    </location>
</feature>
<keyword evidence="2" id="KW-0812">Transmembrane</keyword>
<dbReference type="GO" id="GO:0016020">
    <property type="term" value="C:membrane"/>
    <property type="evidence" value="ECO:0007669"/>
    <property type="project" value="InterPro"/>
</dbReference>
<dbReference type="InterPro" id="IPR036457">
    <property type="entry name" value="PPM-type-like_dom_sf"/>
</dbReference>
<reference evidence="4 5" key="1">
    <citation type="submission" date="2018-08" db="EMBL/GenBank/DDBJ databases">
        <title>Comamonas testosteroni strain SWCO2.</title>
        <authorList>
            <person name="Jiang N."/>
            <person name="Zhang X.Z."/>
        </authorList>
    </citation>
    <scope>NUCLEOTIDE SEQUENCE [LARGE SCALE GENOMIC DNA]</scope>
    <source>
        <strain evidence="4 5">SWCO2</strain>
    </source>
</reference>
<comment type="caution">
    <text evidence="4">The sequence shown here is derived from an EMBL/GenBank/DDBJ whole genome shotgun (WGS) entry which is preliminary data.</text>
</comment>
<dbReference type="Proteomes" id="UP000261948">
    <property type="component" value="Unassembled WGS sequence"/>
</dbReference>
<evidence type="ECO:0000313" key="5">
    <source>
        <dbReference type="Proteomes" id="UP000261948"/>
    </source>
</evidence>
<dbReference type="InterPro" id="IPR001932">
    <property type="entry name" value="PPM-type_phosphatase-like_dom"/>
</dbReference>
<dbReference type="SUPFAM" id="SSF81606">
    <property type="entry name" value="PP2C-like"/>
    <property type="match status" value="1"/>
</dbReference>
<keyword evidence="5" id="KW-1185">Reference proteome</keyword>
<feature type="transmembrane region" description="Helical" evidence="2">
    <location>
        <begin position="264"/>
        <end position="288"/>
    </location>
</feature>
<dbReference type="AlphaFoldDB" id="A0A373FNE4"/>
<dbReference type="InterPro" id="IPR052016">
    <property type="entry name" value="Bact_Sigma-Reg"/>
</dbReference>
<evidence type="ECO:0000256" key="2">
    <source>
        <dbReference type="SAM" id="Phobius"/>
    </source>
</evidence>
<dbReference type="GO" id="GO:0007165">
    <property type="term" value="P:signal transduction"/>
    <property type="evidence" value="ECO:0007669"/>
    <property type="project" value="InterPro"/>
</dbReference>
<dbReference type="OrthoDB" id="9802500at2"/>
<evidence type="ECO:0000256" key="1">
    <source>
        <dbReference type="ARBA" id="ARBA00022801"/>
    </source>
</evidence>
<name>A0A373FNE4_COMTE</name>
<dbReference type="SUPFAM" id="SSF158472">
    <property type="entry name" value="HAMP domain-like"/>
    <property type="match status" value="1"/>
</dbReference>
<dbReference type="PANTHER" id="PTHR43156:SF2">
    <property type="entry name" value="STAGE II SPORULATION PROTEIN E"/>
    <property type="match status" value="1"/>
</dbReference>
<gene>
    <name evidence="4" type="ORF">DZC30_06870</name>
</gene>
<dbReference type="GO" id="GO:0016791">
    <property type="term" value="F:phosphatase activity"/>
    <property type="evidence" value="ECO:0007669"/>
    <property type="project" value="TreeGrafter"/>
</dbReference>
<proteinExistence type="predicted"/>
<keyword evidence="2" id="KW-1133">Transmembrane helix</keyword>
<keyword evidence="1" id="KW-0378">Hydrolase</keyword>
<evidence type="ECO:0000259" key="3">
    <source>
        <dbReference type="PROSITE" id="PS50885"/>
    </source>
</evidence>
<dbReference type="Pfam" id="PF00672">
    <property type="entry name" value="HAMP"/>
    <property type="match status" value="1"/>
</dbReference>
<dbReference type="Gene3D" id="6.10.340.10">
    <property type="match status" value="1"/>
</dbReference>
<accession>A0A373FNE4</accession>
<dbReference type="SMART" id="SM00331">
    <property type="entry name" value="PP2C_SIG"/>
    <property type="match status" value="1"/>
</dbReference>
<evidence type="ECO:0000313" key="4">
    <source>
        <dbReference type="EMBL" id="RGE45670.1"/>
    </source>
</evidence>
<dbReference type="SMART" id="SM00304">
    <property type="entry name" value="HAMP"/>
    <property type="match status" value="1"/>
</dbReference>
<dbReference type="Pfam" id="PF07228">
    <property type="entry name" value="SpoIIE"/>
    <property type="match status" value="1"/>
</dbReference>
<dbReference type="Gene3D" id="3.60.40.10">
    <property type="entry name" value="PPM-type phosphatase domain"/>
    <property type="match status" value="1"/>
</dbReference>
<sequence>MTLRLRILLIVAAGLLLTALALLGSGWVHDQLQQERIALLAQEAQSALWQQTLAAEDQSMDSSLDKLAATPAFISAARAREGKQLERALIALDLYPGEGQKLDLISVLRPGQDAVSLGKATLEPLLDNSSMELLLSGESVSGLRLGASKQALLLSARLLPGDGEAMVVVAGRQMEHALLRLSLHGKLQASLLDLRGQLLATTSDELWQAVSPLISPRQQAHFEQAIGQQIHAVTSTLVHDLAGHDVGALVTIKDQTQQAQASQFLSRLTLGITLALIVAGLLLLSWYLRRSFKPLDQAIAALQALARGDTSVLVHHSRNDEIGRIAQAVTTFRSNVQELIRTRSQRERVRRRQEQLIHSQLQQLADATDMTSREEVLQLLQGSENAQGDDGQLRQLALVMSDLSQRIVDQHQRLTSMVVELREALVTKTRLAGLQQELQIAAEVQRSILPQQMPDDPRLQLDCHITPARDVGGDFYDYFWLDQEHLGVVIADVSGKGVPAALFMAITRTLLKSTAAFVKAPSSCMRRLNDLLAAENEQMMFVTVFYGVLHLPTGQLRYVNAGHNAPYFLSATGEVKPLARTGGVAVAVSEEFPYQEAVLQLGRGDRLFLFTDGVTEAFNAQQEEFGEQRLVQFLEQQCGVECNPGQLNQAVLRGVRAFEDGAPQADDITCVSLLYLG</sequence>
<dbReference type="PANTHER" id="PTHR43156">
    <property type="entry name" value="STAGE II SPORULATION PROTEIN E-RELATED"/>
    <property type="match status" value="1"/>
</dbReference>
<dbReference type="InterPro" id="IPR003660">
    <property type="entry name" value="HAMP_dom"/>
</dbReference>
<dbReference type="PROSITE" id="PS50885">
    <property type="entry name" value="HAMP"/>
    <property type="match status" value="1"/>
</dbReference>
<protein>
    <submittedName>
        <fullName evidence="4">HAMP domain-containing protein</fullName>
    </submittedName>
</protein>